<comment type="similarity">
    <text evidence="1">Belongs to the ADP-ribosylglycohydrolase family.</text>
</comment>
<dbReference type="PROSITE" id="PS00383">
    <property type="entry name" value="TYR_PHOSPHATASE_1"/>
    <property type="match status" value="1"/>
</dbReference>
<dbReference type="InterPro" id="IPR003595">
    <property type="entry name" value="Tyr_Pase_cat"/>
</dbReference>
<dbReference type="Proteomes" id="UP001167871">
    <property type="component" value="Unassembled WGS sequence"/>
</dbReference>
<dbReference type="InterPro" id="IPR016130">
    <property type="entry name" value="Tyr_Pase_AS"/>
</dbReference>
<dbReference type="SUPFAM" id="SSF101478">
    <property type="entry name" value="ADP-ribosylglycohydrolase"/>
    <property type="match status" value="2"/>
</dbReference>
<accession>A0ABT7X5Q6</accession>
<dbReference type="RefSeq" id="WP_195558526.1">
    <property type="nucleotide sequence ID" value="NZ_JAUEII010000016.1"/>
</dbReference>
<dbReference type="PANTHER" id="PTHR16222">
    <property type="entry name" value="ADP-RIBOSYLGLYCOHYDROLASE"/>
    <property type="match status" value="1"/>
</dbReference>
<evidence type="ECO:0000256" key="2">
    <source>
        <dbReference type="ARBA" id="ARBA00022801"/>
    </source>
</evidence>
<protein>
    <submittedName>
        <fullName evidence="4">ADP-ribosylglycohydrolase family protein</fullName>
    </submittedName>
</protein>
<organism evidence="4 5">
    <name type="scientific">Bacteroides gallinaceum</name>
    <dbReference type="NCBI Taxonomy" id="1462571"/>
    <lineage>
        <taxon>Bacteria</taxon>
        <taxon>Pseudomonadati</taxon>
        <taxon>Bacteroidota</taxon>
        <taxon>Bacteroidia</taxon>
        <taxon>Bacteroidales</taxon>
        <taxon>Bacteroidaceae</taxon>
        <taxon>Bacteroides</taxon>
    </lineage>
</organism>
<dbReference type="InterPro" id="IPR000387">
    <property type="entry name" value="Tyr_Pase_dom"/>
</dbReference>
<sequence length="845" mass="94837">MYDNRILGGIVGDIIGSTRERKNVKTEDFELLPQGSRFTDDTVMTLAVAQWLMTDPDHTETGLVKCMQCLGRKYPDAGYGGMFRKWLKSENPQPYGSFGNGSAMRVSPVGLYANSMEEALELARITASVTHNHPEGIKGAQAIAASIFIKRTERFDVTGKIKRFVEEHFGYNLDVDLREIRPDYGFDVTCQGSVPIAIMAFLQEPHDAESAIRLAVSMGGDSDTIGCMTASIATTEQPFTVSSSCLSSEIEDNCRELLTDDLLEINDKFLNFINWPLRRSYEIDGEENALFAGEYPGDRKDYCAEKKIKHMIHFGIRHFIDLTEDGELRSYSRFLPDDVTYLRFSIEKNSVPDSLDSMHRLLNCINELKQQGGFIYLHCRDGVTRTGVVAACYLAKKQNKRRLFDVLDTLNFMSPRMFSSFRHDVSLSQEQLDFIEQFISYVHSIKETGLNRVNDCIRGSLMGGAAGDALGYPVEFMTRQSILSKYGLSGIKTFELDRNGKTLVSDDTQMTLFTANGILMGITRGYMRGIGGRPENYVDKAYIDWYYTQTGEKSGGDNKEFHYTWLRDLPELAHRRAPGNTCLTACFNLMHCRKVENNSKGCGGIMRVAPLALLLAGDMSRYGKCPYSIPEMFEAGAHIARVTHLHPLGFLPAGMLTEFLFKLVPLSLEEAKDRITDIAEDTINTLDKVFVNQFAEDKCYLAELTRKAIRLAHSSTPDYRAIEELGEGWTAEETWAISLFCTIRHIDSIHDAIVASVNHNGDSDSTGSVTGNIMGAIYGYEEIKHQRLFCPGYKEFQDTIELADIILALADDLTTGCIISEYAPIDTPAKKQWFERYCEMLPSGL</sequence>
<dbReference type="PROSITE" id="PS50056">
    <property type="entry name" value="TYR_PHOSPHATASE_2"/>
    <property type="match status" value="1"/>
</dbReference>
<name>A0ABT7X5Q6_9BACE</name>
<reference evidence="4" key="1">
    <citation type="submission" date="2023-06" db="EMBL/GenBank/DDBJ databases">
        <authorList>
            <person name="Zeman M."/>
            <person name="Kubasova T."/>
            <person name="Jahodarova E."/>
            <person name="Nykrynova M."/>
            <person name="Rychlik I."/>
        </authorList>
    </citation>
    <scope>NUCLEOTIDE SEQUENCE</scope>
    <source>
        <strain evidence="4">84_SSukc20</strain>
    </source>
</reference>
<comment type="caution">
    <text evidence="4">The sequence shown here is derived from an EMBL/GenBank/DDBJ whole genome shotgun (WGS) entry which is preliminary data.</text>
</comment>
<dbReference type="EMBL" id="JAUEII010000016">
    <property type="protein sequence ID" value="MDN0049419.1"/>
    <property type="molecule type" value="Genomic_DNA"/>
</dbReference>
<evidence type="ECO:0000313" key="4">
    <source>
        <dbReference type="EMBL" id="MDN0049419.1"/>
    </source>
</evidence>
<gene>
    <name evidence="4" type="ORF">QVO10_08470</name>
</gene>
<reference evidence="4" key="2">
    <citation type="submission" date="2024-05" db="EMBL/GenBank/DDBJ databases">
        <title>Identification and characterization of horizontal gene transfer across gut microbiota members of farm animals based on homology search.</title>
        <authorList>
            <person name="Schwarzerova J."/>
            <person name="Nykrynova M."/>
            <person name="Jureckova K."/>
            <person name="Cejkova D."/>
            <person name="Rychlik I."/>
        </authorList>
    </citation>
    <scope>NUCLEOTIDE SEQUENCE</scope>
    <source>
        <strain evidence="4">84_SSukc20</strain>
    </source>
</reference>
<dbReference type="Gene3D" id="1.10.4080.10">
    <property type="entry name" value="ADP-ribosylation/Crystallin J1"/>
    <property type="match status" value="2"/>
</dbReference>
<evidence type="ECO:0000259" key="3">
    <source>
        <dbReference type="PROSITE" id="PS50056"/>
    </source>
</evidence>
<dbReference type="InterPro" id="IPR057023">
    <property type="entry name" value="PTP-SAK"/>
</dbReference>
<dbReference type="SUPFAM" id="SSF52799">
    <property type="entry name" value="(Phosphotyrosine protein) phosphatases II"/>
    <property type="match status" value="1"/>
</dbReference>
<dbReference type="InterPro" id="IPR050792">
    <property type="entry name" value="ADP-ribosylglycohydrolase"/>
</dbReference>
<keyword evidence="2" id="KW-0378">Hydrolase</keyword>
<dbReference type="InterPro" id="IPR029021">
    <property type="entry name" value="Prot-tyrosine_phosphatase-like"/>
</dbReference>
<dbReference type="PANTHER" id="PTHR16222:SF24">
    <property type="entry name" value="ADP-RIBOSYLHYDROLASE ARH3"/>
    <property type="match status" value="1"/>
</dbReference>
<dbReference type="InterPro" id="IPR005502">
    <property type="entry name" value="Ribosyl_crysJ1"/>
</dbReference>
<dbReference type="Pfam" id="PF22784">
    <property type="entry name" value="PTP-SAK"/>
    <property type="match status" value="1"/>
</dbReference>
<evidence type="ECO:0000256" key="1">
    <source>
        <dbReference type="ARBA" id="ARBA00010702"/>
    </source>
</evidence>
<proteinExistence type="inferred from homology"/>
<dbReference type="Gene3D" id="3.90.190.10">
    <property type="entry name" value="Protein tyrosine phosphatase superfamily"/>
    <property type="match status" value="1"/>
</dbReference>
<feature type="domain" description="Tyrosine specific protein phosphatases" evidence="3">
    <location>
        <begin position="359"/>
        <end position="425"/>
    </location>
</feature>
<dbReference type="InterPro" id="IPR036705">
    <property type="entry name" value="Ribosyl_crysJ1_sf"/>
</dbReference>
<keyword evidence="5" id="KW-1185">Reference proteome</keyword>
<dbReference type="Pfam" id="PF03747">
    <property type="entry name" value="ADP_ribosyl_GH"/>
    <property type="match status" value="3"/>
</dbReference>
<evidence type="ECO:0000313" key="5">
    <source>
        <dbReference type="Proteomes" id="UP001167871"/>
    </source>
</evidence>
<dbReference type="SMART" id="SM00404">
    <property type="entry name" value="PTPc_motif"/>
    <property type="match status" value="1"/>
</dbReference>